<proteinExistence type="predicted"/>
<keyword evidence="2" id="KW-1185">Reference proteome</keyword>
<dbReference type="Proteomes" id="UP000652761">
    <property type="component" value="Unassembled WGS sequence"/>
</dbReference>
<dbReference type="AlphaFoldDB" id="A0A843URD1"/>
<evidence type="ECO:0000313" key="2">
    <source>
        <dbReference type="Proteomes" id="UP000652761"/>
    </source>
</evidence>
<reference evidence="1" key="1">
    <citation type="submission" date="2017-07" db="EMBL/GenBank/DDBJ databases">
        <title>Taro Niue Genome Assembly and Annotation.</title>
        <authorList>
            <person name="Atibalentja N."/>
            <person name="Keating K."/>
            <person name="Fields C.J."/>
        </authorList>
    </citation>
    <scope>NUCLEOTIDE SEQUENCE</scope>
    <source>
        <strain evidence="1">Niue_2</strain>
        <tissue evidence="1">Leaf</tissue>
    </source>
</reference>
<name>A0A843URD1_COLES</name>
<accession>A0A843URD1</accession>
<sequence length="89" mass="10006">MARQETSIIERRSITFQKHVQAHASVVLNVEDQITPGWGLIDETLCYPIEDVCWRCPMSGTILVTSCVCSPSLHRSRSEAVLGFAFIRL</sequence>
<organism evidence="1 2">
    <name type="scientific">Colocasia esculenta</name>
    <name type="common">Wild taro</name>
    <name type="synonym">Arum esculentum</name>
    <dbReference type="NCBI Taxonomy" id="4460"/>
    <lineage>
        <taxon>Eukaryota</taxon>
        <taxon>Viridiplantae</taxon>
        <taxon>Streptophyta</taxon>
        <taxon>Embryophyta</taxon>
        <taxon>Tracheophyta</taxon>
        <taxon>Spermatophyta</taxon>
        <taxon>Magnoliopsida</taxon>
        <taxon>Liliopsida</taxon>
        <taxon>Araceae</taxon>
        <taxon>Aroideae</taxon>
        <taxon>Colocasieae</taxon>
        <taxon>Colocasia</taxon>
    </lineage>
</organism>
<comment type="caution">
    <text evidence="1">The sequence shown here is derived from an EMBL/GenBank/DDBJ whole genome shotgun (WGS) entry which is preliminary data.</text>
</comment>
<protein>
    <submittedName>
        <fullName evidence="1">Uncharacterized protein</fullName>
    </submittedName>
</protein>
<gene>
    <name evidence="1" type="ORF">Taro_018424</name>
</gene>
<evidence type="ECO:0000313" key="1">
    <source>
        <dbReference type="EMBL" id="MQL85901.1"/>
    </source>
</evidence>
<dbReference type="EMBL" id="NMUH01000857">
    <property type="protein sequence ID" value="MQL85901.1"/>
    <property type="molecule type" value="Genomic_DNA"/>
</dbReference>